<reference evidence="2 3" key="1">
    <citation type="submission" date="2020-02" db="EMBL/GenBank/DDBJ databases">
        <title>Flavobacterium sp. genome.</title>
        <authorList>
            <person name="Jung H.S."/>
            <person name="Baek J.H."/>
            <person name="Jeon C.O."/>
        </authorList>
    </citation>
    <scope>NUCLEOTIDE SEQUENCE [LARGE SCALE GENOMIC DNA]</scope>
    <source>
        <strain evidence="2 3">SE-s27</strain>
    </source>
</reference>
<dbReference type="InterPro" id="IPR016181">
    <property type="entry name" value="Acyl_CoA_acyltransferase"/>
</dbReference>
<feature type="domain" description="N-acetyltransferase" evidence="1">
    <location>
        <begin position="14"/>
        <end position="172"/>
    </location>
</feature>
<dbReference type="PANTHER" id="PTHR43610">
    <property type="entry name" value="BLL6696 PROTEIN"/>
    <property type="match status" value="1"/>
</dbReference>
<proteinExistence type="predicted"/>
<protein>
    <submittedName>
        <fullName evidence="2">GNAT family N-acetyltransferase</fullName>
    </submittedName>
</protein>
<dbReference type="Pfam" id="PF13302">
    <property type="entry name" value="Acetyltransf_3"/>
    <property type="match status" value="1"/>
</dbReference>
<dbReference type="PROSITE" id="PS51186">
    <property type="entry name" value="GNAT"/>
    <property type="match status" value="1"/>
</dbReference>
<comment type="caution">
    <text evidence="2">The sequence shown here is derived from an EMBL/GenBank/DDBJ whole genome shotgun (WGS) entry which is preliminary data.</text>
</comment>
<evidence type="ECO:0000313" key="2">
    <source>
        <dbReference type="EMBL" id="NMH25685.1"/>
    </source>
</evidence>
<accession>A0ABX1QTU1</accession>
<dbReference type="RefSeq" id="WP_169524386.1">
    <property type="nucleotide sequence ID" value="NZ_JAAMPT010000208.1"/>
</dbReference>
<name>A0ABX1QTU1_9FLAO</name>
<dbReference type="SUPFAM" id="SSF55729">
    <property type="entry name" value="Acyl-CoA N-acyltransferases (Nat)"/>
    <property type="match status" value="1"/>
</dbReference>
<organism evidence="2 3">
    <name type="scientific">Flavobacterium solisilvae</name>
    <dbReference type="NCBI Taxonomy" id="1852019"/>
    <lineage>
        <taxon>Bacteria</taxon>
        <taxon>Pseudomonadati</taxon>
        <taxon>Bacteroidota</taxon>
        <taxon>Flavobacteriia</taxon>
        <taxon>Flavobacteriales</taxon>
        <taxon>Flavobacteriaceae</taxon>
        <taxon>Flavobacterium</taxon>
    </lineage>
</organism>
<dbReference type="PANTHER" id="PTHR43610:SF1">
    <property type="entry name" value="N-ACETYLTRANSFERASE DOMAIN-CONTAINING PROTEIN"/>
    <property type="match status" value="1"/>
</dbReference>
<dbReference type="Proteomes" id="UP000767947">
    <property type="component" value="Unassembled WGS sequence"/>
</dbReference>
<gene>
    <name evidence="2" type="ORF">G6042_10465</name>
</gene>
<dbReference type="Gene3D" id="3.40.630.30">
    <property type="match status" value="1"/>
</dbReference>
<evidence type="ECO:0000259" key="1">
    <source>
        <dbReference type="PROSITE" id="PS51186"/>
    </source>
</evidence>
<sequence length="182" mass="21323">MFDLQPNHLKNNIISLSPLQENDFEELYTVANDELLWEQHPNKLRYQRDIFQNFFEGAMLSGGAFLIRDSKTNEVVGSSRFYDYNEKENSILIGYTFIGRKFWGNDYNKSLKKLMLDYAFQHVNKVYFHIGAFNIRSQKAIEKIGAIKIDEFQVEYFGEDSKLNFVYEITLDNCHSDEGGIT</sequence>
<evidence type="ECO:0000313" key="3">
    <source>
        <dbReference type="Proteomes" id="UP000767947"/>
    </source>
</evidence>
<dbReference type="InterPro" id="IPR000182">
    <property type="entry name" value="GNAT_dom"/>
</dbReference>
<dbReference type="EMBL" id="JAAMPT010000208">
    <property type="protein sequence ID" value="NMH25685.1"/>
    <property type="molecule type" value="Genomic_DNA"/>
</dbReference>
<keyword evidence="3" id="KW-1185">Reference proteome</keyword>